<name>A0A3P3RF06_9EURY</name>
<proteinExistence type="predicted"/>
<comment type="caution">
    <text evidence="1">The sequence shown here is derived from an EMBL/GenBank/DDBJ whole genome shotgun (WGS) entry which is preliminary data.</text>
</comment>
<dbReference type="RefSeq" id="WP_124954121.1">
    <property type="nucleotide sequence ID" value="NZ_RRCH01000011.1"/>
</dbReference>
<dbReference type="OrthoDB" id="107316at2157"/>
<organism evidence="1 2">
    <name type="scientific">Halocatena pleomorpha</name>
    <dbReference type="NCBI Taxonomy" id="1785090"/>
    <lineage>
        <taxon>Archaea</taxon>
        <taxon>Methanobacteriati</taxon>
        <taxon>Methanobacteriota</taxon>
        <taxon>Stenosarchaea group</taxon>
        <taxon>Halobacteria</taxon>
        <taxon>Halobacteriales</taxon>
        <taxon>Natronomonadaceae</taxon>
        <taxon>Halocatena</taxon>
    </lineage>
</organism>
<dbReference type="Proteomes" id="UP000282322">
    <property type="component" value="Unassembled WGS sequence"/>
</dbReference>
<evidence type="ECO:0000313" key="2">
    <source>
        <dbReference type="Proteomes" id="UP000282322"/>
    </source>
</evidence>
<protein>
    <submittedName>
        <fullName evidence="1">KEOPS complex Pcc1-like subunit</fullName>
    </submittedName>
</protein>
<dbReference type="AlphaFoldDB" id="A0A3P3RF06"/>
<dbReference type="EMBL" id="RRCH01000011">
    <property type="protein sequence ID" value="RRJ31981.1"/>
    <property type="molecule type" value="Genomic_DNA"/>
</dbReference>
<gene>
    <name evidence="1" type="ORF">EIK79_05475</name>
</gene>
<reference evidence="1 2" key="1">
    <citation type="submission" date="2018-11" db="EMBL/GenBank/DDBJ databases">
        <title>Taxonoimc description of Halomarina strain SPP-AMP-1.</title>
        <authorList>
            <person name="Pal Y."/>
            <person name="Srinivasana K."/>
            <person name="Verma A."/>
            <person name="Kumar P."/>
        </authorList>
    </citation>
    <scope>NUCLEOTIDE SEQUENCE [LARGE SCALE GENOMIC DNA]</scope>
    <source>
        <strain evidence="1 2">SPP-AMP-1</strain>
    </source>
</reference>
<accession>A0A3P3RF06</accession>
<evidence type="ECO:0000313" key="1">
    <source>
        <dbReference type="EMBL" id="RRJ31981.1"/>
    </source>
</evidence>
<dbReference type="NCBIfam" id="NF011470">
    <property type="entry name" value="PRK14887.1"/>
    <property type="match status" value="1"/>
</dbReference>
<keyword evidence="2" id="KW-1185">Reference proteome</keyword>
<sequence length="76" mass="8220">MSRRATIRTETDNASVIAAALTPDNTEEMTTTVCDGTIVTEIERETTGGLRTTVDDYVTNLTVAAQLTNDTTTNHE</sequence>